<gene>
    <name evidence="1" type="ORF">ACFSKX_07455</name>
</gene>
<dbReference type="Proteomes" id="UP001597425">
    <property type="component" value="Unassembled WGS sequence"/>
</dbReference>
<dbReference type="EMBL" id="JBHUJD010000007">
    <property type="protein sequence ID" value="MFD2310254.1"/>
    <property type="molecule type" value="Genomic_DNA"/>
</dbReference>
<accession>A0ABW5EA42</accession>
<comment type="caution">
    <text evidence="1">The sequence shown here is derived from an EMBL/GenBank/DDBJ whole genome shotgun (WGS) entry which is preliminary data.</text>
</comment>
<sequence>MSPYFSIKYIPDGRIVRVVFAGRLGLVERIAAAQQVTEKYHHHSPLRLLVDLRQQEAALTPEEQRQLAGFVCDDPVLQKAHIAILHRHDYSATALVSGLVTRHLPNARQFLVESEALDWLRERRPVTG</sequence>
<evidence type="ECO:0000313" key="1">
    <source>
        <dbReference type="EMBL" id="MFD2310254.1"/>
    </source>
</evidence>
<evidence type="ECO:0000313" key="2">
    <source>
        <dbReference type="Proteomes" id="UP001597425"/>
    </source>
</evidence>
<organism evidence="1 2">
    <name type="scientific">Microbulbifer halophilus</name>
    <dbReference type="NCBI Taxonomy" id="453963"/>
    <lineage>
        <taxon>Bacteria</taxon>
        <taxon>Pseudomonadati</taxon>
        <taxon>Pseudomonadota</taxon>
        <taxon>Gammaproteobacteria</taxon>
        <taxon>Cellvibrionales</taxon>
        <taxon>Microbulbiferaceae</taxon>
        <taxon>Microbulbifer</taxon>
    </lineage>
</organism>
<dbReference type="RefSeq" id="WP_265720080.1">
    <property type="nucleotide sequence ID" value="NZ_JAPIVK010000001.1"/>
</dbReference>
<evidence type="ECO:0008006" key="3">
    <source>
        <dbReference type="Google" id="ProtNLM"/>
    </source>
</evidence>
<reference evidence="2" key="1">
    <citation type="journal article" date="2019" name="Int. J. Syst. Evol. Microbiol.">
        <title>The Global Catalogue of Microorganisms (GCM) 10K type strain sequencing project: providing services to taxonomists for standard genome sequencing and annotation.</title>
        <authorList>
            <consortium name="The Broad Institute Genomics Platform"/>
            <consortium name="The Broad Institute Genome Sequencing Center for Infectious Disease"/>
            <person name="Wu L."/>
            <person name="Ma J."/>
        </authorList>
    </citation>
    <scope>NUCLEOTIDE SEQUENCE [LARGE SCALE GENOMIC DNA]</scope>
    <source>
        <strain evidence="2">KCTC 12848</strain>
    </source>
</reference>
<name>A0ABW5EA42_9GAMM</name>
<proteinExistence type="predicted"/>
<keyword evidence="2" id="KW-1185">Reference proteome</keyword>
<protein>
    <recommendedName>
        <fullName evidence="3">STAS/SEC14 domain-containing protein</fullName>
    </recommendedName>
</protein>